<evidence type="ECO:0000313" key="6">
    <source>
        <dbReference type="EMBL" id="MEM5535280.1"/>
    </source>
</evidence>
<dbReference type="PANTHER" id="PTHR32071">
    <property type="entry name" value="TRANSCRIPTIONAL REGULATORY PROTEIN"/>
    <property type="match status" value="1"/>
</dbReference>
<organism evidence="6 7">
    <name type="scientific">Neptuniibacter pectenicola</name>
    <dbReference type="NCBI Taxonomy" id="1806669"/>
    <lineage>
        <taxon>Bacteria</taxon>
        <taxon>Pseudomonadati</taxon>
        <taxon>Pseudomonadota</taxon>
        <taxon>Gammaproteobacteria</taxon>
        <taxon>Oceanospirillales</taxon>
        <taxon>Oceanospirillaceae</taxon>
        <taxon>Neptuniibacter</taxon>
    </lineage>
</organism>
<evidence type="ECO:0000256" key="1">
    <source>
        <dbReference type="ARBA" id="ARBA00022741"/>
    </source>
</evidence>
<evidence type="ECO:0000256" key="4">
    <source>
        <dbReference type="ARBA" id="ARBA00023163"/>
    </source>
</evidence>
<dbReference type="Pfam" id="PF00158">
    <property type="entry name" value="Sigma54_activat"/>
    <property type="match status" value="1"/>
</dbReference>
<dbReference type="Gene3D" id="1.10.10.60">
    <property type="entry name" value="Homeodomain-like"/>
    <property type="match status" value="1"/>
</dbReference>
<name>A0ABU9TNH7_9GAMM</name>
<dbReference type="InterPro" id="IPR027417">
    <property type="entry name" value="P-loop_NTPase"/>
</dbReference>
<evidence type="ECO:0000256" key="3">
    <source>
        <dbReference type="ARBA" id="ARBA00023015"/>
    </source>
</evidence>
<dbReference type="InterPro" id="IPR009057">
    <property type="entry name" value="Homeodomain-like_sf"/>
</dbReference>
<gene>
    <name evidence="6" type="ORF">WNY58_02635</name>
</gene>
<dbReference type="Gene3D" id="3.40.50.300">
    <property type="entry name" value="P-loop containing nucleotide triphosphate hydrolases"/>
    <property type="match status" value="1"/>
</dbReference>
<evidence type="ECO:0000313" key="7">
    <source>
        <dbReference type="Proteomes" id="UP001449225"/>
    </source>
</evidence>
<keyword evidence="2" id="KW-0067">ATP-binding</keyword>
<dbReference type="CDD" id="cd00009">
    <property type="entry name" value="AAA"/>
    <property type="match status" value="1"/>
</dbReference>
<dbReference type="Pfam" id="PF08448">
    <property type="entry name" value="PAS_4"/>
    <property type="match status" value="1"/>
</dbReference>
<dbReference type="PROSITE" id="PS50045">
    <property type="entry name" value="SIGMA54_INTERACT_4"/>
    <property type="match status" value="1"/>
</dbReference>
<dbReference type="RefSeq" id="WP_342853630.1">
    <property type="nucleotide sequence ID" value="NZ_JBBMRA010000001.1"/>
</dbReference>
<evidence type="ECO:0000256" key="2">
    <source>
        <dbReference type="ARBA" id="ARBA00022840"/>
    </source>
</evidence>
<dbReference type="SMART" id="SM00382">
    <property type="entry name" value="AAA"/>
    <property type="match status" value="1"/>
</dbReference>
<dbReference type="Proteomes" id="UP001449225">
    <property type="component" value="Unassembled WGS sequence"/>
</dbReference>
<evidence type="ECO:0000259" key="5">
    <source>
        <dbReference type="PROSITE" id="PS50045"/>
    </source>
</evidence>
<dbReference type="InterPro" id="IPR002078">
    <property type="entry name" value="Sigma_54_int"/>
</dbReference>
<dbReference type="EMBL" id="JBBMRA010000001">
    <property type="protein sequence ID" value="MEM5535280.1"/>
    <property type="molecule type" value="Genomic_DNA"/>
</dbReference>
<proteinExistence type="predicted"/>
<dbReference type="InterPro" id="IPR013656">
    <property type="entry name" value="PAS_4"/>
</dbReference>
<dbReference type="InterPro" id="IPR058031">
    <property type="entry name" value="AAA_lid_NorR"/>
</dbReference>
<accession>A0ABU9TNH7</accession>
<keyword evidence="1" id="KW-0547">Nucleotide-binding</keyword>
<dbReference type="SUPFAM" id="SSF46689">
    <property type="entry name" value="Homeodomain-like"/>
    <property type="match status" value="1"/>
</dbReference>
<dbReference type="InterPro" id="IPR003593">
    <property type="entry name" value="AAA+_ATPase"/>
</dbReference>
<dbReference type="SUPFAM" id="SSF52540">
    <property type="entry name" value="P-loop containing nucleoside triphosphate hydrolases"/>
    <property type="match status" value="1"/>
</dbReference>
<keyword evidence="3" id="KW-0805">Transcription regulation</keyword>
<comment type="caution">
    <text evidence="6">The sequence shown here is derived from an EMBL/GenBank/DDBJ whole genome shotgun (WGS) entry which is preliminary data.</text>
</comment>
<protein>
    <submittedName>
        <fullName evidence="6">Sigma 54-interacting transcriptional regulator</fullName>
    </submittedName>
</protein>
<reference evidence="6 7" key="1">
    <citation type="submission" date="2024-03" db="EMBL/GenBank/DDBJ databases">
        <title>Community enrichment and isolation of bacterial strains for fucoidan degradation.</title>
        <authorList>
            <person name="Sichert A."/>
        </authorList>
    </citation>
    <scope>NUCLEOTIDE SEQUENCE [LARGE SCALE GENOMIC DNA]</scope>
    <source>
        <strain evidence="6 7">AS76</strain>
    </source>
</reference>
<dbReference type="InterPro" id="IPR002197">
    <property type="entry name" value="HTH_Fis"/>
</dbReference>
<dbReference type="Pfam" id="PF25601">
    <property type="entry name" value="AAA_lid_14"/>
    <property type="match status" value="1"/>
</dbReference>
<dbReference type="Pfam" id="PF02954">
    <property type="entry name" value="HTH_8"/>
    <property type="match status" value="1"/>
</dbReference>
<sequence>MTHTSWLASITNVLDSYSEPAVLLDEEYNVVATNQHYDHRFKQHSSKGLRKCYEISHGYKQPCDMEGESCPLRAAADSGSTSSVLHIHNTAQGKEHMRIETTPVTDEQERCYFIEVMKPVSEVSAEPIANKMIGRSPAFNALVDRIQRVGKTETNVLLTGPSGSGKELAALALHDVSQRTRKPFVTVECSGLADSLFESEMFGHVKGAFTGAISNRKGLVESARGGTLFLDEVGDIPMHQQVKLLRLIETRTFRPVGDSQAYEADFRLICATHKNLPAMVEANEFREDLYYRISTFPIRLPSLAARKADLPLLVQSILLRIDSHTPFNLDSEAMSLLAEQPFKGNIRELKNILERATVLSDKPDITVDIMQQALDLSTFPEVAENTVARGLLGLAQAKLSLEALEQAYIKQLLAHYSDKSEVANIAGCSLRTLYRKLKVGND</sequence>
<dbReference type="Gene3D" id="1.10.8.60">
    <property type="match status" value="1"/>
</dbReference>
<feature type="domain" description="Sigma-54 factor interaction" evidence="5">
    <location>
        <begin position="132"/>
        <end position="358"/>
    </location>
</feature>
<keyword evidence="7" id="KW-1185">Reference proteome</keyword>
<keyword evidence="4" id="KW-0804">Transcription</keyword>